<dbReference type="InterPro" id="IPR036695">
    <property type="entry name" value="Arg-tRNA-synth_N_sf"/>
</dbReference>
<evidence type="ECO:0000259" key="9">
    <source>
        <dbReference type="SMART" id="SM00836"/>
    </source>
</evidence>
<dbReference type="InterPro" id="IPR005148">
    <property type="entry name" value="Arg-tRNA-synth_N"/>
</dbReference>
<organism evidence="11">
    <name type="scientific">seawater metagenome</name>
    <dbReference type="NCBI Taxonomy" id="1561972"/>
    <lineage>
        <taxon>unclassified sequences</taxon>
        <taxon>metagenomes</taxon>
        <taxon>ecological metagenomes</taxon>
    </lineage>
</organism>
<evidence type="ECO:0000256" key="3">
    <source>
        <dbReference type="ARBA" id="ARBA00022598"/>
    </source>
</evidence>
<dbReference type="GO" id="GO:0006420">
    <property type="term" value="P:arginyl-tRNA aminoacylation"/>
    <property type="evidence" value="ECO:0007669"/>
    <property type="project" value="InterPro"/>
</dbReference>
<evidence type="ECO:0000256" key="2">
    <source>
        <dbReference type="ARBA" id="ARBA00012837"/>
    </source>
</evidence>
<dbReference type="EMBL" id="CABVLZ010000002">
    <property type="protein sequence ID" value="VVU94700.1"/>
    <property type="molecule type" value="Genomic_DNA"/>
</dbReference>
<dbReference type="InterPro" id="IPR035684">
    <property type="entry name" value="ArgRS_core"/>
</dbReference>
<dbReference type="AlphaFoldDB" id="A0A5E8CM10"/>
<dbReference type="NCBIfam" id="TIGR00456">
    <property type="entry name" value="argS"/>
    <property type="match status" value="1"/>
</dbReference>
<proteinExistence type="inferred from homology"/>
<dbReference type="FunFam" id="3.40.50.620:FF:000116">
    <property type="entry name" value="Arginine--tRNA ligase"/>
    <property type="match status" value="1"/>
</dbReference>
<dbReference type="EC" id="6.1.1.19" evidence="2"/>
<evidence type="ECO:0000256" key="8">
    <source>
        <dbReference type="ARBA" id="ARBA00049339"/>
    </source>
</evidence>
<dbReference type="CDD" id="cd00671">
    <property type="entry name" value="ArgRS_core"/>
    <property type="match status" value="1"/>
</dbReference>
<dbReference type="SUPFAM" id="SSF47323">
    <property type="entry name" value="Anticodon-binding domain of a subclass of class I aminoacyl-tRNA synthetases"/>
    <property type="match status" value="1"/>
</dbReference>
<sequence length="585" mass="67662">MNNLDLLNDIFNQSLLGIMQEKFKLETNVISQSTNLKWGDYQSNIAMKLFKKNNSKNPREFSQTIIDNLTLQKINYIQDISIAGPGFINIKLSDTYLEESIDVIIENNKPIISENIVKHKIIVDYSSPNIAKEMHVGHLRSTIIGDVISNIFEYKGNTVERINHIGDWGTQFGMLIAYLKDINCDIKNKNLTISDLHNWYKESKSKFDSDTEFNDRAHKAVVKLQQNDSNYIDIWNTICKISSKSYQEIYQRLNISSKLKICGESFYNDKLNDVIQELTCLNLLQDENGAKLLFPFSNKPPLIIKKTDGGIGYDATDMTALKYRVEELKADKIIYVTDSGQGLHFELLFEGGRKAGWLEETHVEHVSFGVVLGEDGKRIKSRSGDSVKLTDLLDESYKTFLAENRKRKEEDNSCLIEDENMDKIAKIIGWSAVKYADLKQNRINNYIFDYNKMLDTKGDTIVYQLYVWVRIKNIFRKTLIDENILSSHKYKLNNTDKGYKSERELILHITQFDETLLDIEKNLLPNYLCDYMYKLANKFNQFWRDCRVIGSSNEINRLKVCKACQIIMQECFNILSIPANSVNKL</sequence>
<dbReference type="SMART" id="SM00836">
    <property type="entry name" value="DALR_1"/>
    <property type="match status" value="1"/>
</dbReference>
<dbReference type="Gene3D" id="1.10.730.10">
    <property type="entry name" value="Isoleucyl-tRNA Synthetase, Domain 1"/>
    <property type="match status" value="1"/>
</dbReference>
<name>A0A5E8CM10_9ZZZZ</name>
<dbReference type="PANTHER" id="PTHR11956">
    <property type="entry name" value="ARGINYL-TRNA SYNTHETASE"/>
    <property type="match status" value="1"/>
</dbReference>
<dbReference type="InterPro" id="IPR001412">
    <property type="entry name" value="aa-tRNA-synth_I_CS"/>
</dbReference>
<protein>
    <recommendedName>
        <fullName evidence="2">arginine--tRNA ligase</fullName>
        <ecNumber evidence="2">6.1.1.19</ecNumber>
    </recommendedName>
</protein>
<dbReference type="HAMAP" id="MF_00123">
    <property type="entry name" value="Arg_tRNA_synth"/>
    <property type="match status" value="1"/>
</dbReference>
<dbReference type="SMART" id="SM01016">
    <property type="entry name" value="Arg_tRNA_synt_N"/>
    <property type="match status" value="1"/>
</dbReference>
<dbReference type="PRINTS" id="PR01038">
    <property type="entry name" value="TRNASYNTHARG"/>
</dbReference>
<dbReference type="PROSITE" id="PS00178">
    <property type="entry name" value="AA_TRNA_LIGASE_I"/>
    <property type="match status" value="1"/>
</dbReference>
<dbReference type="SUPFAM" id="SSF52374">
    <property type="entry name" value="Nucleotidylyl transferase"/>
    <property type="match status" value="1"/>
</dbReference>
<dbReference type="Pfam" id="PF05746">
    <property type="entry name" value="DALR_1"/>
    <property type="match status" value="1"/>
</dbReference>
<accession>A0A5E8CM10</accession>
<evidence type="ECO:0000256" key="4">
    <source>
        <dbReference type="ARBA" id="ARBA00022741"/>
    </source>
</evidence>
<evidence type="ECO:0000313" key="11">
    <source>
        <dbReference type="EMBL" id="VVU94700.1"/>
    </source>
</evidence>
<dbReference type="GO" id="GO:0004814">
    <property type="term" value="F:arginine-tRNA ligase activity"/>
    <property type="evidence" value="ECO:0007669"/>
    <property type="project" value="UniProtKB-EC"/>
</dbReference>
<dbReference type="GO" id="GO:0005524">
    <property type="term" value="F:ATP binding"/>
    <property type="evidence" value="ECO:0007669"/>
    <property type="project" value="UniProtKB-KW"/>
</dbReference>
<comment type="catalytic activity">
    <reaction evidence="8">
        <text>tRNA(Arg) + L-arginine + ATP = L-arginyl-tRNA(Arg) + AMP + diphosphate</text>
        <dbReference type="Rhea" id="RHEA:20301"/>
        <dbReference type="Rhea" id="RHEA-COMP:9658"/>
        <dbReference type="Rhea" id="RHEA-COMP:9673"/>
        <dbReference type="ChEBI" id="CHEBI:30616"/>
        <dbReference type="ChEBI" id="CHEBI:32682"/>
        <dbReference type="ChEBI" id="CHEBI:33019"/>
        <dbReference type="ChEBI" id="CHEBI:78442"/>
        <dbReference type="ChEBI" id="CHEBI:78513"/>
        <dbReference type="ChEBI" id="CHEBI:456215"/>
        <dbReference type="EC" id="6.1.1.19"/>
    </reaction>
</comment>
<dbReference type="InterPro" id="IPR008909">
    <property type="entry name" value="DALR_anticod-bd"/>
</dbReference>
<evidence type="ECO:0000256" key="5">
    <source>
        <dbReference type="ARBA" id="ARBA00022840"/>
    </source>
</evidence>
<dbReference type="InterPro" id="IPR014729">
    <property type="entry name" value="Rossmann-like_a/b/a_fold"/>
</dbReference>
<evidence type="ECO:0000259" key="10">
    <source>
        <dbReference type="SMART" id="SM01016"/>
    </source>
</evidence>
<dbReference type="InterPro" id="IPR009080">
    <property type="entry name" value="tRNAsynth_Ia_anticodon-bd"/>
</dbReference>
<keyword evidence="4" id="KW-0547">Nucleotide-binding</keyword>
<evidence type="ECO:0000256" key="6">
    <source>
        <dbReference type="ARBA" id="ARBA00022917"/>
    </source>
</evidence>
<keyword evidence="6" id="KW-0648">Protein biosynthesis</keyword>
<reference evidence="11" key="1">
    <citation type="submission" date="2019-09" db="EMBL/GenBank/DDBJ databases">
        <authorList>
            <person name="Needham M D."/>
        </authorList>
    </citation>
    <scope>NUCLEOTIDE SEQUENCE</scope>
</reference>
<dbReference type="InterPro" id="IPR001278">
    <property type="entry name" value="Arg-tRNA-ligase"/>
</dbReference>
<keyword evidence="5" id="KW-0067">ATP-binding</keyword>
<keyword evidence="7 11" id="KW-0030">Aminoacyl-tRNA synthetase</keyword>
<keyword evidence="3" id="KW-0436">Ligase</keyword>
<comment type="similarity">
    <text evidence="1">Belongs to the class-I aminoacyl-tRNA synthetase family.</text>
</comment>
<feature type="domain" description="DALR anticodon binding" evidence="9">
    <location>
        <begin position="465"/>
        <end position="585"/>
    </location>
</feature>
<feature type="domain" description="Arginyl tRNA synthetase N-terminal" evidence="10">
    <location>
        <begin position="5"/>
        <end position="92"/>
    </location>
</feature>
<evidence type="ECO:0000256" key="7">
    <source>
        <dbReference type="ARBA" id="ARBA00023146"/>
    </source>
</evidence>
<dbReference type="GO" id="GO:0005737">
    <property type="term" value="C:cytoplasm"/>
    <property type="evidence" value="ECO:0007669"/>
    <property type="project" value="InterPro"/>
</dbReference>
<dbReference type="SUPFAM" id="SSF55190">
    <property type="entry name" value="Arginyl-tRNA synthetase (ArgRS), N-terminal 'additional' domain"/>
    <property type="match status" value="1"/>
</dbReference>
<evidence type="ECO:0000256" key="1">
    <source>
        <dbReference type="ARBA" id="ARBA00005594"/>
    </source>
</evidence>
<dbReference type="Gene3D" id="3.40.50.620">
    <property type="entry name" value="HUPs"/>
    <property type="match status" value="1"/>
</dbReference>
<gene>
    <name evidence="11" type="ORF">CPAV1605_425</name>
</gene>
<dbReference type="PANTHER" id="PTHR11956:SF5">
    <property type="entry name" value="ARGININE--TRNA LIGASE, CYTOPLASMIC"/>
    <property type="match status" value="1"/>
</dbReference>
<dbReference type="Gene3D" id="3.30.1360.70">
    <property type="entry name" value="Arginyl tRNA synthetase N-terminal domain"/>
    <property type="match status" value="1"/>
</dbReference>
<dbReference type="Pfam" id="PF03485">
    <property type="entry name" value="Arg_tRNA_synt_N"/>
    <property type="match status" value="1"/>
</dbReference>
<dbReference type="Pfam" id="PF00750">
    <property type="entry name" value="tRNA-synt_1d"/>
    <property type="match status" value="1"/>
</dbReference>